<reference evidence="3 4" key="1">
    <citation type="journal article" date="2009" name="Stand. Genomic Sci.">
        <title>Complete genome sequence of Pirellula staleyi type strain (ATCC 27377).</title>
        <authorList>
            <person name="Clum A."/>
            <person name="Tindall B.J."/>
            <person name="Sikorski J."/>
            <person name="Ivanova N."/>
            <person name="Mavrommatis K."/>
            <person name="Lucas S."/>
            <person name="Glavina del Rio T."/>
            <person name="Nolan M."/>
            <person name="Chen F."/>
            <person name="Tice H."/>
            <person name="Pitluck S."/>
            <person name="Cheng J.F."/>
            <person name="Chertkov O."/>
            <person name="Brettin T."/>
            <person name="Han C."/>
            <person name="Detter J.C."/>
            <person name="Kuske C."/>
            <person name="Bruce D."/>
            <person name="Goodwin L."/>
            <person name="Ovchinikova G."/>
            <person name="Pati A."/>
            <person name="Mikhailova N."/>
            <person name="Chen A."/>
            <person name="Palaniappan K."/>
            <person name="Land M."/>
            <person name="Hauser L."/>
            <person name="Chang Y.J."/>
            <person name="Jeffries C.D."/>
            <person name="Chain P."/>
            <person name="Rohde M."/>
            <person name="Goker M."/>
            <person name="Bristow J."/>
            <person name="Eisen J.A."/>
            <person name="Markowitz V."/>
            <person name="Hugenholtz P."/>
            <person name="Kyrpides N.C."/>
            <person name="Klenk H.P."/>
            <person name="Lapidus A."/>
        </authorList>
    </citation>
    <scope>NUCLEOTIDE SEQUENCE [LARGE SCALE GENOMIC DNA]</scope>
    <source>
        <strain evidence="4">ATCC 27377 / DSM 6068 / ICPB 4128</strain>
    </source>
</reference>
<keyword evidence="2" id="KW-0472">Membrane</keyword>
<feature type="transmembrane region" description="Helical" evidence="2">
    <location>
        <begin position="127"/>
        <end position="145"/>
    </location>
</feature>
<dbReference type="Proteomes" id="UP000001887">
    <property type="component" value="Chromosome"/>
</dbReference>
<dbReference type="AlphaFoldDB" id="D2R7S4"/>
<gene>
    <name evidence="3" type="ordered locus">Psta_2834</name>
</gene>
<feature type="transmembrane region" description="Helical" evidence="2">
    <location>
        <begin position="157"/>
        <end position="176"/>
    </location>
</feature>
<evidence type="ECO:0000256" key="2">
    <source>
        <dbReference type="SAM" id="Phobius"/>
    </source>
</evidence>
<name>D2R7S4_PIRSD</name>
<dbReference type="EMBL" id="CP001848">
    <property type="protein sequence ID" value="ADB17500.1"/>
    <property type="molecule type" value="Genomic_DNA"/>
</dbReference>
<keyword evidence="2" id="KW-1133">Transmembrane helix</keyword>
<proteinExistence type="predicted"/>
<feature type="transmembrane region" description="Helical" evidence="2">
    <location>
        <begin position="99"/>
        <end position="121"/>
    </location>
</feature>
<keyword evidence="2" id="KW-0812">Transmembrane</keyword>
<sequence length="236" mass="25191">MSTPESSSSTTNSSEWHRLKSDNPFAPQQRVEAAPGNSSSVPIDCALDSPIDAEIVDDHSLDKHCVDAVVVDQASFTGQRQLHANLPERRTEFVVPKRFGLLAFLGITTAISILFGGLRLIEAPPSAFIFLGLQAVLVCLAQMFWGHEPRVASTSAGMFLFPIYCVVMLLEGSFFFLEGVWLFVAIPIVSIGSVPAGAGLGYIAGTCAAGVFLLIDMGETKLSELAASRSSTTQVP</sequence>
<dbReference type="OrthoDB" id="9978408at2"/>
<dbReference type="KEGG" id="psl:Psta_2834"/>
<feature type="transmembrane region" description="Helical" evidence="2">
    <location>
        <begin position="182"/>
        <end position="215"/>
    </location>
</feature>
<organism evidence="3 4">
    <name type="scientific">Pirellula staleyi (strain ATCC 27377 / DSM 6068 / ICPB 4128)</name>
    <name type="common">Pirella staleyi</name>
    <dbReference type="NCBI Taxonomy" id="530564"/>
    <lineage>
        <taxon>Bacteria</taxon>
        <taxon>Pseudomonadati</taxon>
        <taxon>Planctomycetota</taxon>
        <taxon>Planctomycetia</taxon>
        <taxon>Pirellulales</taxon>
        <taxon>Pirellulaceae</taxon>
        <taxon>Pirellula</taxon>
    </lineage>
</organism>
<feature type="region of interest" description="Disordered" evidence="1">
    <location>
        <begin position="1"/>
        <end position="41"/>
    </location>
</feature>
<evidence type="ECO:0000313" key="4">
    <source>
        <dbReference type="Proteomes" id="UP000001887"/>
    </source>
</evidence>
<protein>
    <submittedName>
        <fullName evidence="3">Uncharacterized protein</fullName>
    </submittedName>
</protein>
<dbReference type="HOGENOM" id="CLU_1174555_0_0_0"/>
<keyword evidence="4" id="KW-1185">Reference proteome</keyword>
<feature type="compositionally biased region" description="Low complexity" evidence="1">
    <location>
        <begin position="1"/>
        <end position="14"/>
    </location>
</feature>
<accession>D2R7S4</accession>
<evidence type="ECO:0000256" key="1">
    <source>
        <dbReference type="SAM" id="MobiDB-lite"/>
    </source>
</evidence>
<evidence type="ECO:0000313" key="3">
    <source>
        <dbReference type="EMBL" id="ADB17500.1"/>
    </source>
</evidence>